<evidence type="ECO:0000313" key="3">
    <source>
        <dbReference type="EMBL" id="ONF73870.1"/>
    </source>
</evidence>
<name>A0A1W2M2P2_9PSEU</name>
<dbReference type="InterPro" id="IPR003115">
    <property type="entry name" value="ParB_N"/>
</dbReference>
<dbReference type="SUPFAM" id="SSF110849">
    <property type="entry name" value="ParB/Sulfiredoxin"/>
    <property type="match status" value="1"/>
</dbReference>
<sequence length="317" mass="34366">MENNDDRGRAGAAVSPEVDQVPVEMLSAAESPRLAGENLEYVRLLAEIDAELPPIVVNRRTNRVVDGMHRLRAARLRGERTIAVRYFDGDDEAAFLMAVEINMRHGLPLSLADREAAAVRVLASRPHWSDRTIAASTGLAWTTIGALRKRGGPGIPQPANRLGKDGRSRPVDGSLGRVLAGKEIAARPDASLRQIAKAAGISVATARDVRDRLRRGEDPVPARLRRDGPRPGRPVEVVDVQATVRGLKNDPSLRLTESGRALLRWLDGHVIESDECTVLAAAVPPHCVEVIEAIARRCAETWSELATAVRKNDCSTG</sequence>
<accession>A0A1W2M2P2</accession>
<comment type="caution">
    <text evidence="3">The sequence shown here is derived from an EMBL/GenBank/DDBJ whole genome shotgun (WGS) entry which is preliminary data.</text>
</comment>
<proteinExistence type="predicted"/>
<dbReference type="AlphaFoldDB" id="A0A1W2M2P2"/>
<feature type="domain" description="ParB-like N-terminal" evidence="2">
    <location>
        <begin position="19"/>
        <end position="103"/>
    </location>
</feature>
<dbReference type="EMBL" id="LQMT02000007">
    <property type="protein sequence ID" value="ONF73870.1"/>
    <property type="molecule type" value="Genomic_DNA"/>
</dbReference>
<dbReference type="Proteomes" id="UP000076660">
    <property type="component" value="Unassembled WGS sequence"/>
</dbReference>
<organism evidence="3 4">
    <name type="scientific">Amycolatopsis keratiniphila subsp. keratiniphila</name>
    <dbReference type="NCBI Taxonomy" id="227715"/>
    <lineage>
        <taxon>Bacteria</taxon>
        <taxon>Bacillati</taxon>
        <taxon>Actinomycetota</taxon>
        <taxon>Actinomycetes</taxon>
        <taxon>Pseudonocardiales</taxon>
        <taxon>Pseudonocardiaceae</taxon>
        <taxon>Amycolatopsis</taxon>
        <taxon>Amycolatopsis japonica group</taxon>
    </lineage>
</organism>
<dbReference type="RefSeq" id="WP_063274922.1">
    <property type="nucleotide sequence ID" value="NZ_LQMT02000007.1"/>
</dbReference>
<evidence type="ECO:0000313" key="4">
    <source>
        <dbReference type="Proteomes" id="UP000076660"/>
    </source>
</evidence>
<gene>
    <name evidence="3" type="ORF">AVR91_0206465</name>
</gene>
<dbReference type="InterPro" id="IPR036086">
    <property type="entry name" value="ParB/Sulfiredoxin_sf"/>
</dbReference>
<dbReference type="Gene3D" id="3.90.1530.10">
    <property type="entry name" value="Conserved hypothetical protein from pyrococcus furiosus pfu- 392566-001, ParB domain"/>
    <property type="match status" value="1"/>
</dbReference>
<evidence type="ECO:0000256" key="1">
    <source>
        <dbReference type="SAM" id="MobiDB-lite"/>
    </source>
</evidence>
<evidence type="ECO:0000259" key="2">
    <source>
        <dbReference type="SMART" id="SM00470"/>
    </source>
</evidence>
<feature type="region of interest" description="Disordered" evidence="1">
    <location>
        <begin position="150"/>
        <end position="171"/>
    </location>
</feature>
<reference evidence="3 4" key="1">
    <citation type="submission" date="2016-12" db="EMBL/GenBank/DDBJ databases">
        <title>Amycolatopsis keratiniphila subsp. keratiniphila genome sequencing and assembly.</title>
        <authorList>
            <person name="Mayilraj S."/>
            <person name="Kaur N."/>
        </authorList>
    </citation>
    <scope>NUCLEOTIDE SEQUENCE [LARGE SCALE GENOMIC DNA]</scope>
    <source>
        <strain evidence="3 4">DSM 44409</strain>
    </source>
</reference>
<dbReference type="SMART" id="SM00470">
    <property type="entry name" value="ParB"/>
    <property type="match status" value="1"/>
</dbReference>
<protein>
    <recommendedName>
        <fullName evidence="2">ParB-like N-terminal domain-containing protein</fullName>
    </recommendedName>
</protein>